<name>A0A1W2BMN0_9RHOB</name>
<dbReference type="EMBL" id="FWYD01000004">
    <property type="protein sequence ID" value="SMC74137.1"/>
    <property type="molecule type" value="Genomic_DNA"/>
</dbReference>
<keyword evidence="1" id="KW-0732">Signal</keyword>
<organism evidence="2 3">
    <name type="scientific">Primorskyibacter flagellatus</name>
    <dbReference type="NCBI Taxonomy" id="1387277"/>
    <lineage>
        <taxon>Bacteria</taxon>
        <taxon>Pseudomonadati</taxon>
        <taxon>Pseudomonadota</taxon>
        <taxon>Alphaproteobacteria</taxon>
        <taxon>Rhodobacterales</taxon>
        <taxon>Roseobacteraceae</taxon>
        <taxon>Primorskyibacter</taxon>
    </lineage>
</organism>
<dbReference type="RefSeq" id="WP_084352593.1">
    <property type="nucleotide sequence ID" value="NZ_FWYD01000004.1"/>
</dbReference>
<feature type="chain" id="PRO_5012280633" evidence="1">
    <location>
        <begin position="20"/>
        <end position="78"/>
    </location>
</feature>
<keyword evidence="3" id="KW-1185">Reference proteome</keyword>
<feature type="signal peptide" evidence="1">
    <location>
        <begin position="1"/>
        <end position="19"/>
    </location>
</feature>
<dbReference type="OrthoDB" id="8688375at2"/>
<evidence type="ECO:0000313" key="3">
    <source>
        <dbReference type="Proteomes" id="UP000192330"/>
    </source>
</evidence>
<gene>
    <name evidence="2" type="ORF">SAMN06295998_104181</name>
</gene>
<dbReference type="STRING" id="1387277.SAMN06295998_104181"/>
<dbReference type="AlphaFoldDB" id="A0A1W2BMN0"/>
<evidence type="ECO:0000256" key="1">
    <source>
        <dbReference type="SAM" id="SignalP"/>
    </source>
</evidence>
<protein>
    <submittedName>
        <fullName evidence="2">Uncharacterized protein</fullName>
    </submittedName>
</protein>
<sequence length="78" mass="7799">MTGALALSFVVLTQGGAAAARRARPLMAMLAGGTGHMPSGGMFLQQLVAKSLLVGVAVMQPRPRAALAPDLGTGQNAV</sequence>
<reference evidence="2 3" key="1">
    <citation type="submission" date="2017-04" db="EMBL/GenBank/DDBJ databases">
        <authorList>
            <person name="Afonso C.L."/>
            <person name="Miller P.J."/>
            <person name="Scott M.A."/>
            <person name="Spackman E."/>
            <person name="Goraichik I."/>
            <person name="Dimitrov K.M."/>
            <person name="Suarez D.L."/>
            <person name="Swayne D.E."/>
        </authorList>
    </citation>
    <scope>NUCLEOTIDE SEQUENCE [LARGE SCALE GENOMIC DNA]</scope>
    <source>
        <strain evidence="2 3">CGMCC 1.12644</strain>
    </source>
</reference>
<proteinExistence type="predicted"/>
<accession>A0A1W2BMN0</accession>
<evidence type="ECO:0000313" key="2">
    <source>
        <dbReference type="EMBL" id="SMC74137.1"/>
    </source>
</evidence>
<dbReference type="Proteomes" id="UP000192330">
    <property type="component" value="Unassembled WGS sequence"/>
</dbReference>